<dbReference type="OrthoDB" id="5406014at2759"/>
<protein>
    <submittedName>
        <fullName evidence="1">Uncharacterized protein</fullName>
    </submittedName>
</protein>
<dbReference type="SUPFAM" id="SSF48403">
    <property type="entry name" value="Ankyrin repeat"/>
    <property type="match status" value="1"/>
</dbReference>
<dbReference type="SMART" id="SM00248">
    <property type="entry name" value="ANK"/>
    <property type="match status" value="2"/>
</dbReference>
<organism evidence="1 2">
    <name type="scientific">Trichogramma brassicae</name>
    <dbReference type="NCBI Taxonomy" id="86971"/>
    <lineage>
        <taxon>Eukaryota</taxon>
        <taxon>Metazoa</taxon>
        <taxon>Ecdysozoa</taxon>
        <taxon>Arthropoda</taxon>
        <taxon>Hexapoda</taxon>
        <taxon>Insecta</taxon>
        <taxon>Pterygota</taxon>
        <taxon>Neoptera</taxon>
        <taxon>Endopterygota</taxon>
        <taxon>Hymenoptera</taxon>
        <taxon>Apocrita</taxon>
        <taxon>Proctotrupomorpha</taxon>
        <taxon>Chalcidoidea</taxon>
        <taxon>Trichogrammatidae</taxon>
        <taxon>Trichogramma</taxon>
    </lineage>
</organism>
<keyword evidence="2" id="KW-1185">Reference proteome</keyword>
<dbReference type="AlphaFoldDB" id="A0A6H5IZ47"/>
<reference evidence="1 2" key="1">
    <citation type="submission" date="2020-02" db="EMBL/GenBank/DDBJ databases">
        <authorList>
            <person name="Ferguson B K."/>
        </authorList>
    </citation>
    <scope>NUCLEOTIDE SEQUENCE [LARGE SCALE GENOMIC DNA]</scope>
</reference>
<sequence>MFDNEVHEISKAEAIQAFRKKCNWEIKERFRFLSDIEPILRTWNDELPNLRDLFPKEEIERLLVDSIYFLEVMIDDNPGEIFLDFVLRTGYKDEPDIGEDGKPLLHRSTPIHWAAKLGHENAAEDLFNIYDKFEANYIDEESNLTHFHAACMTGCEEIVKKFLEHGQDPNLPVENGRRAAALGTALRLDGRGRISAEQWRRSKFGQRERIDSSALASGALACVECLEKRGYQLKRSDALTIMNVFAKQKVFEKPTDLDESWRDDERFARRAGKIEIRENLTLYDFIRLRPERKEKLLTFMEYFELAREDYARRIPLKHREACTAHLCEILSKRFFRRWALDPFIELMRHRLPILCCAMIIQLLMNEDLRLVCLTSAGLSSFFLSA</sequence>
<dbReference type="Gene3D" id="1.25.40.20">
    <property type="entry name" value="Ankyrin repeat-containing domain"/>
    <property type="match status" value="1"/>
</dbReference>
<gene>
    <name evidence="1" type="ORF">TBRA_LOCUS12009</name>
</gene>
<dbReference type="InterPro" id="IPR002110">
    <property type="entry name" value="Ankyrin_rpt"/>
</dbReference>
<evidence type="ECO:0000313" key="1">
    <source>
        <dbReference type="EMBL" id="CAB0040284.1"/>
    </source>
</evidence>
<dbReference type="InterPro" id="IPR036770">
    <property type="entry name" value="Ankyrin_rpt-contain_sf"/>
</dbReference>
<accession>A0A6H5IZ47</accession>
<dbReference type="EMBL" id="CADCXV010001016">
    <property type="protein sequence ID" value="CAB0040284.1"/>
    <property type="molecule type" value="Genomic_DNA"/>
</dbReference>
<dbReference type="Pfam" id="PF12796">
    <property type="entry name" value="Ank_2"/>
    <property type="match status" value="1"/>
</dbReference>
<dbReference type="Proteomes" id="UP000479190">
    <property type="component" value="Unassembled WGS sequence"/>
</dbReference>
<evidence type="ECO:0000313" key="2">
    <source>
        <dbReference type="Proteomes" id="UP000479190"/>
    </source>
</evidence>
<proteinExistence type="predicted"/>
<name>A0A6H5IZ47_9HYME</name>